<protein>
    <recommendedName>
        <fullName evidence="3">Integrase zinc-binding domain-containing protein</fullName>
    </recommendedName>
</protein>
<dbReference type="AlphaFoldDB" id="A0A371F591"/>
<sequence>MRLVEEIGAQVLTAKSDSQLVIGQVNGKSRLETHGPYSDFPLDKTPSDLLVAKKLRRKATKYALISQQWYRRGLSYPYLKCIDLDEDKYAMREIHEGVCRTHIGGHALACKIARDGYYWSTLKRDCTEFVKSRSYKGSCGQDKSARQYNTKVFPRKLKNGDLVLRRVLKDSTSNKLTPNWEDPYRIIEEIRKDAFQLEHLDGKKVPHT</sequence>
<gene>
    <name evidence="1" type="ORF">CR513_46952</name>
</gene>
<feature type="non-terminal residue" evidence="1">
    <location>
        <position position="1"/>
    </location>
</feature>
<dbReference type="PANTHER" id="PTHR48475">
    <property type="entry name" value="RIBONUCLEASE H"/>
    <property type="match status" value="1"/>
</dbReference>
<comment type="caution">
    <text evidence="1">The sequence shown here is derived from an EMBL/GenBank/DDBJ whole genome shotgun (WGS) entry which is preliminary data.</text>
</comment>
<reference evidence="1" key="1">
    <citation type="submission" date="2018-05" db="EMBL/GenBank/DDBJ databases">
        <title>Draft genome of Mucuna pruriens seed.</title>
        <authorList>
            <person name="Nnadi N.E."/>
            <person name="Vos R."/>
            <person name="Hasami M.H."/>
            <person name="Devisetty U.K."/>
            <person name="Aguiy J.C."/>
        </authorList>
    </citation>
    <scope>NUCLEOTIDE SEQUENCE [LARGE SCALE GENOMIC DNA]</scope>
    <source>
        <strain evidence="1">JCA_2017</strain>
    </source>
</reference>
<organism evidence="1 2">
    <name type="scientific">Mucuna pruriens</name>
    <name type="common">Velvet bean</name>
    <name type="synonym">Dolichos pruriens</name>
    <dbReference type="NCBI Taxonomy" id="157652"/>
    <lineage>
        <taxon>Eukaryota</taxon>
        <taxon>Viridiplantae</taxon>
        <taxon>Streptophyta</taxon>
        <taxon>Embryophyta</taxon>
        <taxon>Tracheophyta</taxon>
        <taxon>Spermatophyta</taxon>
        <taxon>Magnoliopsida</taxon>
        <taxon>eudicotyledons</taxon>
        <taxon>Gunneridae</taxon>
        <taxon>Pentapetalae</taxon>
        <taxon>rosids</taxon>
        <taxon>fabids</taxon>
        <taxon>Fabales</taxon>
        <taxon>Fabaceae</taxon>
        <taxon>Papilionoideae</taxon>
        <taxon>50 kb inversion clade</taxon>
        <taxon>NPAAA clade</taxon>
        <taxon>indigoferoid/millettioid clade</taxon>
        <taxon>Phaseoleae</taxon>
        <taxon>Mucuna</taxon>
    </lineage>
</organism>
<dbReference type="EMBL" id="QJKJ01010523">
    <property type="protein sequence ID" value="RDX73439.1"/>
    <property type="molecule type" value="Genomic_DNA"/>
</dbReference>
<dbReference type="Proteomes" id="UP000257109">
    <property type="component" value="Unassembled WGS sequence"/>
</dbReference>
<dbReference type="PANTHER" id="PTHR48475:SF2">
    <property type="entry name" value="RIBONUCLEASE H"/>
    <property type="match status" value="1"/>
</dbReference>
<proteinExistence type="predicted"/>
<accession>A0A371F591</accession>
<dbReference type="Gene3D" id="1.10.340.70">
    <property type="match status" value="1"/>
</dbReference>
<dbReference type="OrthoDB" id="1430228at2759"/>
<evidence type="ECO:0000313" key="1">
    <source>
        <dbReference type="EMBL" id="RDX73439.1"/>
    </source>
</evidence>
<evidence type="ECO:0008006" key="3">
    <source>
        <dbReference type="Google" id="ProtNLM"/>
    </source>
</evidence>
<name>A0A371F591_MUCPR</name>
<keyword evidence="2" id="KW-1185">Reference proteome</keyword>
<evidence type="ECO:0000313" key="2">
    <source>
        <dbReference type="Proteomes" id="UP000257109"/>
    </source>
</evidence>